<dbReference type="InterPro" id="IPR004045">
    <property type="entry name" value="Glutathione_S-Trfase_N"/>
</dbReference>
<comment type="caution">
    <text evidence="3">The sequence shown here is derived from an EMBL/GenBank/DDBJ whole genome shotgun (WGS) entry which is preliminary data.</text>
</comment>
<evidence type="ECO:0000259" key="1">
    <source>
        <dbReference type="PROSITE" id="PS50404"/>
    </source>
</evidence>
<evidence type="ECO:0000313" key="3">
    <source>
        <dbReference type="EMBL" id="OYD23390.1"/>
    </source>
</evidence>
<reference evidence="4 6" key="2">
    <citation type="submission" date="2019-03" db="EMBL/GenBank/DDBJ databases">
        <title>Genomic Encyclopedia of Archaeal and Bacterial Type Strains, Phase II (KMG-II): from individual species to whole genera.</title>
        <authorList>
            <person name="Goeker M."/>
        </authorList>
    </citation>
    <scope>NUCLEOTIDE SEQUENCE [LARGE SCALE GENOMIC DNA]</scope>
    <source>
        <strain evidence="4 6">DSM 15594</strain>
    </source>
</reference>
<keyword evidence="3" id="KW-0808">Transferase</keyword>
<evidence type="ECO:0000259" key="2">
    <source>
        <dbReference type="PROSITE" id="PS50405"/>
    </source>
</evidence>
<dbReference type="RefSeq" id="WP_094278946.1">
    <property type="nucleotide sequence ID" value="NZ_JBLWZI010000008.1"/>
</dbReference>
<organism evidence="3 5">
    <name type="scientific">Oceanimonas baumannii</name>
    <dbReference type="NCBI Taxonomy" id="129578"/>
    <lineage>
        <taxon>Bacteria</taxon>
        <taxon>Pseudomonadati</taxon>
        <taxon>Pseudomonadota</taxon>
        <taxon>Gammaproteobacteria</taxon>
        <taxon>Aeromonadales</taxon>
        <taxon>Aeromonadaceae</taxon>
        <taxon>Oceanimonas</taxon>
    </lineage>
</organism>
<dbReference type="CDD" id="cd03057">
    <property type="entry name" value="GST_N_Beta"/>
    <property type="match status" value="1"/>
</dbReference>
<dbReference type="InterPro" id="IPR010987">
    <property type="entry name" value="Glutathione-S-Trfase_C-like"/>
</dbReference>
<dbReference type="OrthoDB" id="9797500at2"/>
<name>A0A235CFR1_9GAMM</name>
<dbReference type="CDD" id="cd03188">
    <property type="entry name" value="GST_C_Beta"/>
    <property type="match status" value="1"/>
</dbReference>
<dbReference type="PANTHER" id="PTHR44051:SF8">
    <property type="entry name" value="GLUTATHIONE S-TRANSFERASE GSTA"/>
    <property type="match status" value="1"/>
</dbReference>
<gene>
    <name evidence="3" type="ORF">B6S09_13105</name>
    <name evidence="4" type="ORF">LY04_02234</name>
</gene>
<dbReference type="AlphaFoldDB" id="A0A235CFR1"/>
<sequence>MKLYFKPGACSLAPHIVLCWMEQPFELEPANTRDPDFLKINYMAAVPVLMTDDMGALYQTSAILRYLARLPAGEHLGPATDPVLQYQCDYWLSFLNTDVYRAMVPWFAPEKLTTDTSDAAHNAIRAAVPERIAPWLQRMDNHLASRTWYMDEHKSIVDASAFAFELWATQILPDGLTAYPHLARHFQDMKEDAGVRRALSAEGLNI</sequence>
<dbReference type="SUPFAM" id="SSF47616">
    <property type="entry name" value="GST C-terminal domain-like"/>
    <property type="match status" value="1"/>
</dbReference>
<dbReference type="Proteomes" id="UP000295058">
    <property type="component" value="Unassembled WGS sequence"/>
</dbReference>
<reference evidence="3 5" key="1">
    <citation type="submission" date="2017-08" db="EMBL/GenBank/DDBJ databases">
        <title>Draft Genome Sequence of the Marine Bacterium Oceanimonas baumannii ATCC 700832.</title>
        <authorList>
            <person name="Mcclelland W.D."/>
            <person name="Brennan M.A."/>
            <person name="Trachtenberg A.M."/>
            <person name="Maclea K.S."/>
        </authorList>
    </citation>
    <scope>NUCLEOTIDE SEQUENCE [LARGE SCALE GENOMIC DNA]</scope>
    <source>
        <strain evidence="3 5">ATCC 700832</strain>
    </source>
</reference>
<feature type="domain" description="GST C-terminal" evidence="2">
    <location>
        <begin position="81"/>
        <end position="206"/>
    </location>
</feature>
<dbReference type="SFLD" id="SFLDS00019">
    <property type="entry name" value="Glutathione_Transferase_(cytos"/>
    <property type="match status" value="1"/>
</dbReference>
<accession>A0A235CFR1</accession>
<dbReference type="InterPro" id="IPR036282">
    <property type="entry name" value="Glutathione-S-Trfase_C_sf"/>
</dbReference>
<dbReference type="InterPro" id="IPR040079">
    <property type="entry name" value="Glutathione_S-Trfase"/>
</dbReference>
<dbReference type="EMBL" id="SODO01000008">
    <property type="protein sequence ID" value="TDW58458.1"/>
    <property type="molecule type" value="Genomic_DNA"/>
</dbReference>
<dbReference type="EMBL" id="NQJF01000010">
    <property type="protein sequence ID" value="OYD23390.1"/>
    <property type="molecule type" value="Genomic_DNA"/>
</dbReference>
<proteinExistence type="predicted"/>
<evidence type="ECO:0000313" key="5">
    <source>
        <dbReference type="Proteomes" id="UP000243640"/>
    </source>
</evidence>
<dbReference type="SFLD" id="SFLDG00358">
    <property type="entry name" value="Main_(cytGST)"/>
    <property type="match status" value="1"/>
</dbReference>
<feature type="domain" description="GST N-terminal" evidence="1">
    <location>
        <begin position="1"/>
        <end position="75"/>
    </location>
</feature>
<keyword evidence="6" id="KW-1185">Reference proteome</keyword>
<dbReference type="PANTHER" id="PTHR44051">
    <property type="entry name" value="GLUTATHIONE S-TRANSFERASE-RELATED"/>
    <property type="match status" value="1"/>
</dbReference>
<evidence type="ECO:0000313" key="6">
    <source>
        <dbReference type="Proteomes" id="UP000295058"/>
    </source>
</evidence>
<evidence type="ECO:0000313" key="4">
    <source>
        <dbReference type="EMBL" id="TDW58458.1"/>
    </source>
</evidence>
<protein>
    <submittedName>
        <fullName evidence="3">Glutathione S-transferase</fullName>
    </submittedName>
</protein>
<dbReference type="Pfam" id="PF13409">
    <property type="entry name" value="GST_N_2"/>
    <property type="match status" value="1"/>
</dbReference>
<dbReference type="Gene3D" id="1.20.1050.10">
    <property type="match status" value="1"/>
</dbReference>
<dbReference type="PROSITE" id="PS50404">
    <property type="entry name" value="GST_NTER"/>
    <property type="match status" value="1"/>
</dbReference>
<dbReference type="InterPro" id="IPR036249">
    <property type="entry name" value="Thioredoxin-like_sf"/>
</dbReference>
<dbReference type="Proteomes" id="UP000243640">
    <property type="component" value="Unassembled WGS sequence"/>
</dbReference>
<dbReference type="SUPFAM" id="SSF52833">
    <property type="entry name" value="Thioredoxin-like"/>
    <property type="match status" value="1"/>
</dbReference>
<dbReference type="GO" id="GO:0016740">
    <property type="term" value="F:transferase activity"/>
    <property type="evidence" value="ECO:0007669"/>
    <property type="project" value="UniProtKB-KW"/>
</dbReference>
<dbReference type="PROSITE" id="PS50405">
    <property type="entry name" value="GST_CTER"/>
    <property type="match status" value="1"/>
</dbReference>
<dbReference type="InterPro" id="IPR004046">
    <property type="entry name" value="GST_C"/>
</dbReference>
<dbReference type="Gene3D" id="3.40.30.10">
    <property type="entry name" value="Glutaredoxin"/>
    <property type="match status" value="1"/>
</dbReference>
<dbReference type="Pfam" id="PF00043">
    <property type="entry name" value="GST_C"/>
    <property type="match status" value="1"/>
</dbReference>